<dbReference type="RefSeq" id="WP_049514295.1">
    <property type="nucleotide sequence ID" value="NZ_CP157941.1"/>
</dbReference>
<name>A0AAU7PYJ4_9STRE</name>
<organism evidence="1">
    <name type="scientific">Streptococcus sp. KHUD_010</name>
    <dbReference type="NCBI Taxonomy" id="3157339"/>
    <lineage>
        <taxon>Bacteria</taxon>
        <taxon>Bacillati</taxon>
        <taxon>Bacillota</taxon>
        <taxon>Bacilli</taxon>
        <taxon>Lactobacillales</taxon>
        <taxon>Streptococcaceae</taxon>
        <taxon>Streptococcus</taxon>
    </lineage>
</organism>
<evidence type="ECO:0000313" key="1">
    <source>
        <dbReference type="EMBL" id="XBS57102.1"/>
    </source>
</evidence>
<dbReference type="EMBL" id="CP157941">
    <property type="protein sequence ID" value="XBS57102.1"/>
    <property type="molecule type" value="Genomic_DNA"/>
</dbReference>
<dbReference type="AlphaFoldDB" id="A0AAU7PYJ4"/>
<reference evidence="1" key="1">
    <citation type="submission" date="2024-06" db="EMBL/GenBank/DDBJ databases">
        <title>Complete genome sequence of Streptococcus sp. KHUD_010.</title>
        <authorList>
            <person name="Lee J.-H."/>
            <person name="Moon J.-H."/>
        </authorList>
    </citation>
    <scope>NUCLEOTIDE SEQUENCE</scope>
    <source>
        <strain evidence="1">KHUD_010</strain>
    </source>
</reference>
<sequence length="80" mass="9324">MIDRILTDDIVKNNIVPKIDFNAYGEHEIITNLKKEPFKNERKLYSLIADGQFNEKDFLEYLKIKNSQLSSQVQQSCSSD</sequence>
<accession>A0AAU7PYJ4</accession>
<proteinExistence type="predicted"/>
<gene>
    <name evidence="1" type="ORF">ABKA15_09065</name>
</gene>
<protein>
    <submittedName>
        <fullName evidence="1">Uncharacterized protein</fullName>
    </submittedName>
</protein>